<evidence type="ECO:0000313" key="4">
    <source>
        <dbReference type="Proteomes" id="UP001344906"/>
    </source>
</evidence>
<dbReference type="InterPro" id="IPR006015">
    <property type="entry name" value="Universal_stress_UspA"/>
</dbReference>
<dbReference type="Proteomes" id="UP001344906">
    <property type="component" value="Unassembled WGS sequence"/>
</dbReference>
<dbReference type="Gene3D" id="3.40.50.620">
    <property type="entry name" value="HUPs"/>
    <property type="match status" value="2"/>
</dbReference>
<comment type="similarity">
    <text evidence="1">Belongs to the universal stress protein A family.</text>
</comment>
<feature type="domain" description="UspA" evidence="2">
    <location>
        <begin position="162"/>
        <end position="313"/>
    </location>
</feature>
<reference evidence="3 4" key="1">
    <citation type="submission" date="2023-02" db="EMBL/GenBank/DDBJ databases">
        <title>Dictyobacter halimunensis sp. nov., a new member of the class Ktedonobacteria from forest soil in a geothermal area.</title>
        <authorList>
            <person name="Rachmania M.K."/>
            <person name="Ningsih F."/>
            <person name="Sakai Y."/>
            <person name="Yabe S."/>
            <person name="Yokota A."/>
            <person name="Sjamsuridzal W."/>
        </authorList>
    </citation>
    <scope>NUCLEOTIDE SEQUENCE [LARGE SCALE GENOMIC DNA]</scope>
    <source>
        <strain evidence="3 4">S3.2.2.5</strain>
    </source>
</reference>
<dbReference type="RefSeq" id="WP_338256461.1">
    <property type="nucleotide sequence ID" value="NZ_BSRI01000002.1"/>
</dbReference>
<name>A0ABQ6FZL2_9CHLR</name>
<dbReference type="SUPFAM" id="SSF52402">
    <property type="entry name" value="Adenine nucleotide alpha hydrolases-like"/>
    <property type="match status" value="2"/>
</dbReference>
<dbReference type="EMBL" id="BSRI01000002">
    <property type="protein sequence ID" value="GLV59701.1"/>
    <property type="molecule type" value="Genomic_DNA"/>
</dbReference>
<dbReference type="InterPro" id="IPR006016">
    <property type="entry name" value="UspA"/>
</dbReference>
<dbReference type="Pfam" id="PF00582">
    <property type="entry name" value="Usp"/>
    <property type="match status" value="2"/>
</dbReference>
<accession>A0ABQ6FZL2</accession>
<protein>
    <submittedName>
        <fullName evidence="3">Universal stress protein UspA</fullName>
    </submittedName>
</protein>
<feature type="domain" description="UspA" evidence="2">
    <location>
        <begin position="1"/>
        <end position="144"/>
    </location>
</feature>
<dbReference type="CDD" id="cd00293">
    <property type="entry name" value="USP-like"/>
    <property type="match status" value="2"/>
</dbReference>
<proteinExistence type="inferred from homology"/>
<keyword evidence="4" id="KW-1185">Reference proteome</keyword>
<dbReference type="PANTHER" id="PTHR46268">
    <property type="entry name" value="STRESS RESPONSE PROTEIN NHAX"/>
    <property type="match status" value="1"/>
</dbReference>
<gene>
    <name evidence="3" type="ORF">KDH_65270</name>
</gene>
<dbReference type="InterPro" id="IPR014729">
    <property type="entry name" value="Rossmann-like_a/b/a_fold"/>
</dbReference>
<sequence length="341" mass="37679">MLGHILVPLDGSHRDEQILPMVARLARAAHARVTLITIIALPSEYYAYPMWSGPVPANMVERDEQEAEEHLKHLKQSEMLRDLEVNTSVFSGFPVQELEDAIEREHVDLVMMCSHGDVGFKRLVLGSVAQQMVRHSNVPVLILKEQRQGQSMLGKGMPFQFTVALDGSPGAESVLKIAATLSALLSAPEPGKLHLLRVVQPIYAVAPHGNETVSQANVKALEEAEAYLNDVTKRILLHMVPDTLLDITMSVRTDEDVATALMQVAREDEVRMMGPSGGIALATHGRHGIPRWLLGSVTEHVLGHASFPLLIVRQEIAESREADHGDQAQRHEHAYHPFAMF</sequence>
<comment type="caution">
    <text evidence="3">The sequence shown here is derived from an EMBL/GenBank/DDBJ whole genome shotgun (WGS) entry which is preliminary data.</text>
</comment>
<dbReference type="PRINTS" id="PR01438">
    <property type="entry name" value="UNVRSLSTRESS"/>
</dbReference>
<evidence type="ECO:0000259" key="2">
    <source>
        <dbReference type="Pfam" id="PF00582"/>
    </source>
</evidence>
<dbReference type="PANTHER" id="PTHR46268:SF6">
    <property type="entry name" value="UNIVERSAL STRESS PROTEIN UP12"/>
    <property type="match status" value="1"/>
</dbReference>
<organism evidence="3 4">
    <name type="scientific">Dictyobacter halimunensis</name>
    <dbReference type="NCBI Taxonomy" id="3026934"/>
    <lineage>
        <taxon>Bacteria</taxon>
        <taxon>Bacillati</taxon>
        <taxon>Chloroflexota</taxon>
        <taxon>Ktedonobacteria</taxon>
        <taxon>Ktedonobacterales</taxon>
        <taxon>Dictyobacteraceae</taxon>
        <taxon>Dictyobacter</taxon>
    </lineage>
</organism>
<evidence type="ECO:0000256" key="1">
    <source>
        <dbReference type="ARBA" id="ARBA00008791"/>
    </source>
</evidence>
<evidence type="ECO:0000313" key="3">
    <source>
        <dbReference type="EMBL" id="GLV59701.1"/>
    </source>
</evidence>